<evidence type="ECO:0000313" key="3">
    <source>
        <dbReference type="Proteomes" id="UP000054266"/>
    </source>
</evidence>
<dbReference type="Pfam" id="PF00702">
    <property type="entry name" value="Hydrolase"/>
    <property type="match status" value="1"/>
</dbReference>
<dbReference type="CDD" id="cd01427">
    <property type="entry name" value="HAD_like"/>
    <property type="match status" value="1"/>
</dbReference>
<dbReference type="AlphaFoldDB" id="A0A0D2FS29"/>
<organism evidence="2 3">
    <name type="scientific">Phialophora macrospora</name>
    <dbReference type="NCBI Taxonomy" id="1851006"/>
    <lineage>
        <taxon>Eukaryota</taxon>
        <taxon>Fungi</taxon>
        <taxon>Dikarya</taxon>
        <taxon>Ascomycota</taxon>
        <taxon>Pezizomycotina</taxon>
        <taxon>Eurotiomycetes</taxon>
        <taxon>Chaetothyriomycetidae</taxon>
        <taxon>Chaetothyriales</taxon>
        <taxon>Herpotrichiellaceae</taxon>
        <taxon>Phialophora</taxon>
    </lineage>
</organism>
<name>A0A0D2FS29_9EURO</name>
<dbReference type="SFLD" id="SFLDG01129">
    <property type="entry name" value="C1.5:_HAD__Beta-PGM__Phosphata"/>
    <property type="match status" value="1"/>
</dbReference>
<keyword evidence="3" id="KW-1185">Reference proteome</keyword>
<feature type="region of interest" description="Disordered" evidence="1">
    <location>
        <begin position="137"/>
        <end position="210"/>
    </location>
</feature>
<accession>A0A0D2FS29</accession>
<proteinExistence type="predicted"/>
<dbReference type="SUPFAM" id="SSF56784">
    <property type="entry name" value="HAD-like"/>
    <property type="match status" value="1"/>
</dbReference>
<dbReference type="HOGENOM" id="CLU_045011_11_0_1"/>
<feature type="compositionally biased region" description="Polar residues" evidence="1">
    <location>
        <begin position="137"/>
        <end position="148"/>
    </location>
</feature>
<dbReference type="InterPro" id="IPR036412">
    <property type="entry name" value="HAD-like_sf"/>
</dbReference>
<evidence type="ECO:0000313" key="2">
    <source>
        <dbReference type="EMBL" id="KIW69355.1"/>
    </source>
</evidence>
<gene>
    <name evidence="2" type="ORF">PV04_05237</name>
</gene>
<feature type="compositionally biased region" description="Low complexity" evidence="1">
    <location>
        <begin position="165"/>
        <end position="178"/>
    </location>
</feature>
<protein>
    <recommendedName>
        <fullName evidence="4">HAD hydrolase, family IA</fullName>
    </recommendedName>
</protein>
<feature type="region of interest" description="Disordered" evidence="1">
    <location>
        <begin position="39"/>
        <end position="73"/>
    </location>
</feature>
<feature type="compositionally biased region" description="Low complexity" evidence="1">
    <location>
        <begin position="59"/>
        <end position="69"/>
    </location>
</feature>
<feature type="compositionally biased region" description="Low complexity" evidence="1">
    <location>
        <begin position="189"/>
        <end position="209"/>
    </location>
</feature>
<dbReference type="SFLD" id="SFLDS00003">
    <property type="entry name" value="Haloacid_Dehalogenase"/>
    <property type="match status" value="1"/>
</dbReference>
<dbReference type="STRING" id="5601.A0A0D2FS29"/>
<dbReference type="Proteomes" id="UP000054266">
    <property type="component" value="Unassembled WGS sequence"/>
</dbReference>
<dbReference type="EMBL" id="KN846958">
    <property type="protein sequence ID" value="KIW69355.1"/>
    <property type="molecule type" value="Genomic_DNA"/>
</dbReference>
<dbReference type="PANTHER" id="PTHR43885">
    <property type="entry name" value="HALOACID DEHALOGENASE-LIKE HYDROLASE"/>
    <property type="match status" value="1"/>
</dbReference>
<dbReference type="InterPro" id="IPR023214">
    <property type="entry name" value="HAD_sf"/>
</dbReference>
<sequence>MKGRVQTTASVVHQVTHPVKHPGYSSATTLRIRSKETLTGRNSLLDIRTPKNPEPLPPSMSASISTSPSEKVTGRKLKRFAPLNPDIKHGRDLPRLKGIIFDVDGTLCLPQNYMFKEMRQALGIPRSVDILDHIRSLSNAPDGNSPSITHPAESDRTPRSSTDFSQPPSRDLLSPSLPDATTDISSEGATAPLNTSPPASSLSSPQSRAVATIQSIERRAMTSQRPQPGLQSLMSYLTRRNVRKGLCTRNFPAPVHHLLRNFLQGEEFGTFEPIITRDSEGVTPKPSPEGLWRIAEHWGLHEEYEDGLEVSIKVNGEGGAVEFDPLELAKQYLGSGMIMVGDSIDDMAAGYRAGAATVLLVNDENQHLARHEYTGRTVRRLDELIGIMENGFSEEI</sequence>
<dbReference type="PANTHER" id="PTHR43885:SF1">
    <property type="entry name" value="SUPERFAMILY HYDROLASE, PUTATIVE (AFU_ORTHOLOGUE AFUA_4G13290)-RELATED"/>
    <property type="match status" value="1"/>
</dbReference>
<evidence type="ECO:0000256" key="1">
    <source>
        <dbReference type="SAM" id="MobiDB-lite"/>
    </source>
</evidence>
<reference evidence="2 3" key="1">
    <citation type="submission" date="2015-01" db="EMBL/GenBank/DDBJ databases">
        <title>The Genome Sequence of Capronia semiimmersa CBS27337.</title>
        <authorList>
            <consortium name="The Broad Institute Genomics Platform"/>
            <person name="Cuomo C."/>
            <person name="de Hoog S."/>
            <person name="Gorbushina A."/>
            <person name="Stielow B."/>
            <person name="Teixiera M."/>
            <person name="Abouelleil A."/>
            <person name="Chapman S.B."/>
            <person name="Priest M."/>
            <person name="Young S.K."/>
            <person name="Wortman J."/>
            <person name="Nusbaum C."/>
            <person name="Birren B."/>
        </authorList>
    </citation>
    <scope>NUCLEOTIDE SEQUENCE [LARGE SCALE GENOMIC DNA]</scope>
    <source>
        <strain evidence="2 3">CBS 27337</strain>
    </source>
</reference>
<evidence type="ECO:0008006" key="4">
    <source>
        <dbReference type="Google" id="ProtNLM"/>
    </source>
</evidence>
<dbReference type="Gene3D" id="3.40.50.1000">
    <property type="entry name" value="HAD superfamily/HAD-like"/>
    <property type="match status" value="1"/>
</dbReference>